<keyword evidence="1" id="KW-0472">Membrane</keyword>
<gene>
    <name evidence="2" type="ORF">E4K67_27165</name>
</gene>
<name>A0A4Z0QXC9_9FIRM</name>
<feature type="transmembrane region" description="Helical" evidence="1">
    <location>
        <begin position="42"/>
        <end position="72"/>
    </location>
</feature>
<organism evidence="2 3">
    <name type="scientific">Desulfosporosinus fructosivorans</name>
    <dbReference type="NCBI Taxonomy" id="2018669"/>
    <lineage>
        <taxon>Bacteria</taxon>
        <taxon>Bacillati</taxon>
        <taxon>Bacillota</taxon>
        <taxon>Clostridia</taxon>
        <taxon>Eubacteriales</taxon>
        <taxon>Desulfitobacteriaceae</taxon>
        <taxon>Desulfosporosinus</taxon>
    </lineage>
</organism>
<keyword evidence="1" id="KW-0812">Transmembrane</keyword>
<evidence type="ECO:0000256" key="1">
    <source>
        <dbReference type="SAM" id="Phobius"/>
    </source>
</evidence>
<dbReference type="Proteomes" id="UP000298460">
    <property type="component" value="Unassembled WGS sequence"/>
</dbReference>
<evidence type="ECO:0000313" key="3">
    <source>
        <dbReference type="Proteomes" id="UP000298460"/>
    </source>
</evidence>
<dbReference type="AlphaFoldDB" id="A0A4Z0QXC9"/>
<dbReference type="EMBL" id="SPQQ01000020">
    <property type="protein sequence ID" value="TGE35080.1"/>
    <property type="molecule type" value="Genomic_DNA"/>
</dbReference>
<evidence type="ECO:0000313" key="2">
    <source>
        <dbReference type="EMBL" id="TGE35080.1"/>
    </source>
</evidence>
<keyword evidence="1" id="KW-1133">Transmembrane helix</keyword>
<feature type="transmembrane region" description="Helical" evidence="1">
    <location>
        <begin position="12"/>
        <end position="30"/>
    </location>
</feature>
<dbReference type="RefSeq" id="WP_135552529.1">
    <property type="nucleotide sequence ID" value="NZ_SPQQ01000020.1"/>
</dbReference>
<accession>A0A4Z0QXC9</accession>
<keyword evidence="3" id="KW-1185">Reference proteome</keyword>
<protein>
    <submittedName>
        <fullName evidence="2">Uncharacterized protein</fullName>
    </submittedName>
</protein>
<comment type="caution">
    <text evidence="2">The sequence shown here is derived from an EMBL/GenBank/DDBJ whole genome shotgun (WGS) entry which is preliminary data.</text>
</comment>
<proteinExistence type="predicted"/>
<dbReference type="OrthoDB" id="1787419at2"/>
<reference evidence="2 3" key="1">
    <citation type="submission" date="2019-03" db="EMBL/GenBank/DDBJ databases">
        <title>Draft Genome Sequence of Desulfosporosinus fructosivorans Strain 63.6F, Isolated from Marine Sediment in the Baltic Sea.</title>
        <authorList>
            <person name="Hausmann B."/>
            <person name="Vandieken V."/>
            <person name="Pjevac P."/>
            <person name="Schreck K."/>
            <person name="Herbold C.W."/>
            <person name="Loy A."/>
        </authorList>
    </citation>
    <scope>NUCLEOTIDE SEQUENCE [LARGE SCALE GENOMIC DNA]</scope>
    <source>
        <strain evidence="2 3">63.6F</strain>
    </source>
</reference>
<sequence length="76" mass="8158">MSGASKPGFLRTVIFLALATIAYLGIYFNIDQLNQYFISKGIIPAFCLLGTVIGIAFLYGTAISNVLSLLGLESDH</sequence>